<dbReference type="Pfam" id="PF14805">
    <property type="entry name" value="THDPS_N_2"/>
    <property type="match status" value="1"/>
</dbReference>
<dbReference type="GO" id="GO:0008666">
    <property type="term" value="F:2,3,4,5-tetrahydropyridine-2,6-dicarboxylate N-succinyltransferase activity"/>
    <property type="evidence" value="ECO:0007669"/>
    <property type="project" value="UniProtKB-EC"/>
</dbReference>
<dbReference type="InterPro" id="IPR001451">
    <property type="entry name" value="Hexapep"/>
</dbReference>
<keyword evidence="3" id="KW-0677">Repeat</keyword>
<dbReference type="Gene3D" id="2.160.10.10">
    <property type="entry name" value="Hexapeptide repeat proteins"/>
    <property type="match status" value="1"/>
</dbReference>
<dbReference type="Proteomes" id="UP000419138">
    <property type="component" value="Unassembled WGS sequence"/>
</dbReference>
<dbReference type="InterPro" id="IPR037133">
    <property type="entry name" value="THP_succinylTrfase_N_sf"/>
</dbReference>
<keyword evidence="2 5" id="KW-0808">Transferase</keyword>
<reference evidence="5 6" key="1">
    <citation type="submission" date="2019-05" db="EMBL/GenBank/DDBJ databases">
        <title>Comparative genomics and metabolomics analyses of clavulanic acid producing Streptomyces species provides insight into specialized metabolism and evolution of beta-lactam biosynthetic gene clusters.</title>
        <authorList>
            <person name="Moore M.A."/>
            <person name="Cruz-Morales P."/>
            <person name="Barona Gomez F."/>
            <person name="Kapil T."/>
        </authorList>
    </citation>
    <scope>NUCLEOTIDE SEQUENCE [LARGE SCALE GENOMIC DNA]</scope>
    <source>
        <strain evidence="5 6">NRRL 5741</strain>
    </source>
</reference>
<dbReference type="InterPro" id="IPR023180">
    <property type="entry name" value="THP_succinylTrfase_dom1"/>
</dbReference>
<dbReference type="AlphaFoldDB" id="A0A646KKB3"/>
<keyword evidence="6" id="KW-1185">Reference proteome</keyword>
<dbReference type="NCBIfam" id="NF008808">
    <property type="entry name" value="PRK11830.1"/>
    <property type="match status" value="1"/>
</dbReference>
<sequence length="283" mass="30046">MHSPTAPAVFTSPIDPGVDALWERRTELTPADGTARDLVVEAVDMLDAGHARVAFVDGATGQVVVDERARRAILLCFRLLEMRQTSAGVFHYHDRLPLKREFPGVRVVPGAVARWGSHHAPGTVLMPSYTNIGAFVDSGTMVDTWATVGSCAQIGKNVHLAGGVGVGGVLEPANAAPVVIEDDAFVGSRSVVVEGARVRRGAKLGAGVLLTASTRVFDAMTGEELPPGEAPEWSVCVGSTRRKSFPGGEFGVPCLLVIKRLPEGGRHDKLLLESLFREHGFAL</sequence>
<evidence type="ECO:0000256" key="2">
    <source>
        <dbReference type="ARBA" id="ARBA00022679"/>
    </source>
</evidence>
<dbReference type="SUPFAM" id="SSF51161">
    <property type="entry name" value="Trimeric LpxA-like enzymes"/>
    <property type="match status" value="1"/>
</dbReference>
<evidence type="ECO:0000313" key="6">
    <source>
        <dbReference type="Proteomes" id="UP000419138"/>
    </source>
</evidence>
<gene>
    <name evidence="5" type="ORF">FF041_20540</name>
</gene>
<dbReference type="EMBL" id="VCLA01000155">
    <property type="protein sequence ID" value="MQT02498.1"/>
    <property type="molecule type" value="Genomic_DNA"/>
</dbReference>
<dbReference type="EC" id="2.3.1.117" evidence="5"/>
<evidence type="ECO:0000259" key="4">
    <source>
        <dbReference type="Pfam" id="PF14805"/>
    </source>
</evidence>
<evidence type="ECO:0000256" key="1">
    <source>
        <dbReference type="ARBA" id="ARBA00007274"/>
    </source>
</evidence>
<dbReference type="CDD" id="cd03350">
    <property type="entry name" value="LbH_THP_succinylT"/>
    <property type="match status" value="1"/>
</dbReference>
<proteinExistence type="inferred from homology"/>
<dbReference type="InterPro" id="IPR011004">
    <property type="entry name" value="Trimer_LpxA-like_sf"/>
</dbReference>
<dbReference type="Gene3D" id="1.10.166.10">
    <property type="entry name" value="Tetrahydrodipicolinate-N-succinyltransferase, N-terminal domain"/>
    <property type="match status" value="1"/>
</dbReference>
<dbReference type="OrthoDB" id="9775362at2"/>
<evidence type="ECO:0000256" key="3">
    <source>
        <dbReference type="ARBA" id="ARBA00022737"/>
    </source>
</evidence>
<dbReference type="PROSITE" id="PS00101">
    <property type="entry name" value="HEXAPEP_TRANSFERASES"/>
    <property type="match status" value="1"/>
</dbReference>
<organism evidence="5 6">
    <name type="scientific">Streptomyces jumonjinensis</name>
    <dbReference type="NCBI Taxonomy" id="1945"/>
    <lineage>
        <taxon>Bacteria</taxon>
        <taxon>Bacillati</taxon>
        <taxon>Actinomycetota</taxon>
        <taxon>Actinomycetes</taxon>
        <taxon>Kitasatosporales</taxon>
        <taxon>Streptomycetaceae</taxon>
        <taxon>Streptomyces</taxon>
    </lineage>
</organism>
<protein>
    <submittedName>
        <fullName evidence="5">2,3,4,5-tetrahydropyridine-2,6-dicarboxylate N-succinyltransferase</fullName>
        <ecNumber evidence="5">2.3.1.117</ecNumber>
    </submittedName>
</protein>
<dbReference type="RefSeq" id="WP_153524117.1">
    <property type="nucleotide sequence ID" value="NZ_JBEPDZ010000034.1"/>
</dbReference>
<accession>A0A646KKB3</accession>
<comment type="similarity">
    <text evidence="1">Belongs to the transferase hexapeptide repeat family.</text>
</comment>
<comment type="caution">
    <text evidence="5">The sequence shown here is derived from an EMBL/GenBank/DDBJ whole genome shotgun (WGS) entry which is preliminary data.</text>
</comment>
<keyword evidence="5" id="KW-0012">Acyltransferase</keyword>
<dbReference type="InterPro" id="IPR018357">
    <property type="entry name" value="Hexapep_transf_CS"/>
</dbReference>
<name>A0A646KKB3_STRJU</name>
<feature type="domain" description="Tetrahydrodipicolinate-N-succinyltransferase chain A" evidence="4">
    <location>
        <begin position="18"/>
        <end position="79"/>
    </location>
</feature>
<dbReference type="Pfam" id="PF14602">
    <property type="entry name" value="Hexapep_2"/>
    <property type="match status" value="1"/>
</dbReference>
<evidence type="ECO:0000313" key="5">
    <source>
        <dbReference type="EMBL" id="MQT02498.1"/>
    </source>
</evidence>